<accession>A0ABM9P617</accession>
<keyword evidence="2" id="KW-0472">Membrane</keyword>
<proteinExistence type="predicted"/>
<comment type="caution">
    <text evidence="3">The sequence shown here is derived from an EMBL/GenBank/DDBJ whole genome shotgun (WGS) entry which is preliminary data.</text>
</comment>
<dbReference type="Pfam" id="PF16118">
    <property type="entry name" value="DUF4834"/>
    <property type="match status" value="1"/>
</dbReference>
<dbReference type="EMBL" id="CAXIXY010000007">
    <property type="protein sequence ID" value="CAL2093616.1"/>
    <property type="molecule type" value="Genomic_DNA"/>
</dbReference>
<evidence type="ECO:0000256" key="2">
    <source>
        <dbReference type="SAM" id="Phobius"/>
    </source>
</evidence>
<organism evidence="3 4">
    <name type="scientific">Tenacibaculum platacis</name>
    <dbReference type="NCBI Taxonomy" id="3137852"/>
    <lineage>
        <taxon>Bacteria</taxon>
        <taxon>Pseudomonadati</taxon>
        <taxon>Bacteroidota</taxon>
        <taxon>Flavobacteriia</taxon>
        <taxon>Flavobacteriales</taxon>
        <taxon>Flavobacteriaceae</taxon>
        <taxon>Tenacibaculum</taxon>
    </lineage>
</organism>
<sequence>MIEIHQAGPMNFLRTILIILLVYYTLKFLARLFAPYLMKKAVQKMQEKAEKQYGKTTQKNDVKVGETIIDKKPNQSNQGNKSVGEYIDFEELD</sequence>
<dbReference type="RefSeq" id="WP_348713653.1">
    <property type="nucleotide sequence ID" value="NZ_CAXIXW010000011.1"/>
</dbReference>
<reference evidence="3 4" key="1">
    <citation type="submission" date="2024-05" db="EMBL/GenBank/DDBJ databases">
        <authorList>
            <person name="Duchaud E."/>
        </authorList>
    </citation>
    <scope>NUCLEOTIDE SEQUENCE [LARGE SCALE GENOMIC DNA]</scope>
    <source>
        <strain evidence="3">Ena-SAMPLE-TAB-13-05-2024-13:56:06:370-140302</strain>
    </source>
</reference>
<feature type="compositionally biased region" description="Basic and acidic residues" evidence="1">
    <location>
        <begin position="64"/>
        <end position="73"/>
    </location>
</feature>
<dbReference type="Proteomes" id="UP001497416">
    <property type="component" value="Unassembled WGS sequence"/>
</dbReference>
<evidence type="ECO:0000313" key="3">
    <source>
        <dbReference type="EMBL" id="CAL2093616.1"/>
    </source>
</evidence>
<name>A0ABM9P617_9FLAO</name>
<feature type="region of interest" description="Disordered" evidence="1">
    <location>
        <begin position="64"/>
        <end position="93"/>
    </location>
</feature>
<keyword evidence="2" id="KW-0812">Transmembrane</keyword>
<dbReference type="InterPro" id="IPR032272">
    <property type="entry name" value="DUF4834"/>
</dbReference>
<gene>
    <name evidence="3" type="ORF">T190607A01A_50240</name>
</gene>
<protein>
    <recommendedName>
        <fullName evidence="5">DUF4834 domain-containing protein</fullName>
    </recommendedName>
</protein>
<evidence type="ECO:0000313" key="4">
    <source>
        <dbReference type="Proteomes" id="UP001497416"/>
    </source>
</evidence>
<feature type="transmembrane region" description="Helical" evidence="2">
    <location>
        <begin position="12"/>
        <end position="34"/>
    </location>
</feature>
<evidence type="ECO:0000256" key="1">
    <source>
        <dbReference type="SAM" id="MobiDB-lite"/>
    </source>
</evidence>
<keyword evidence="2" id="KW-1133">Transmembrane helix</keyword>
<evidence type="ECO:0008006" key="5">
    <source>
        <dbReference type="Google" id="ProtNLM"/>
    </source>
</evidence>
<keyword evidence="4" id="KW-1185">Reference proteome</keyword>